<reference evidence="1" key="1">
    <citation type="submission" date="2020-03" db="EMBL/GenBank/DDBJ databases">
        <title>Five strains of Vibrio campbellii isolated from Mariana Trench.</title>
        <authorList>
            <person name="Liang J."/>
            <person name="Zhang X.-H."/>
        </authorList>
    </citation>
    <scope>NUCLEOTIDE SEQUENCE</scope>
    <source>
        <strain evidence="2">LJC013</strain>
        <strain evidence="1">LJC014</strain>
    </source>
</reference>
<name>A0AAE9N2L0_9VIBR</name>
<protein>
    <submittedName>
        <fullName evidence="1">Uncharacterized protein</fullName>
    </submittedName>
</protein>
<dbReference type="Proteomes" id="UP001059912">
    <property type="component" value="Chromosome 1"/>
</dbReference>
<proteinExistence type="predicted"/>
<keyword evidence="4" id="KW-1185">Reference proteome</keyword>
<sequence length="86" mass="9379">MNQSLSGLQQRFLAIATDSNLSPKQKSNFLALEVEATIPYMTITKYGAEGSRTRTTFLGAEAAKNTGILGRSPRVVSHEMSPTYVK</sequence>
<evidence type="ECO:0000313" key="3">
    <source>
        <dbReference type="Proteomes" id="UP001058687"/>
    </source>
</evidence>
<organism evidence="1 3">
    <name type="scientific">Vibrio campbellii</name>
    <dbReference type="NCBI Taxonomy" id="680"/>
    <lineage>
        <taxon>Bacteria</taxon>
        <taxon>Pseudomonadati</taxon>
        <taxon>Pseudomonadota</taxon>
        <taxon>Gammaproteobacteria</taxon>
        <taxon>Vibrionales</taxon>
        <taxon>Vibrionaceae</taxon>
        <taxon>Vibrio</taxon>
    </lineage>
</organism>
<dbReference type="EMBL" id="CP050467">
    <property type="protein sequence ID" value="UTZ27839.1"/>
    <property type="molecule type" value="Genomic_DNA"/>
</dbReference>
<dbReference type="EMBL" id="CP050470">
    <property type="protein sequence ID" value="UTZ30607.1"/>
    <property type="molecule type" value="Genomic_DNA"/>
</dbReference>
<dbReference type="RefSeq" id="WP_255901976.1">
    <property type="nucleotide sequence ID" value="NZ_CP050463.1"/>
</dbReference>
<evidence type="ECO:0000313" key="2">
    <source>
        <dbReference type="EMBL" id="UTZ30607.1"/>
    </source>
</evidence>
<accession>A0AAE9N2L0</accession>
<dbReference type="Proteomes" id="UP001058687">
    <property type="component" value="Chromosome 1"/>
</dbReference>
<dbReference type="AlphaFoldDB" id="A0AAE9N2L0"/>
<evidence type="ECO:0000313" key="1">
    <source>
        <dbReference type="EMBL" id="UTZ27839.1"/>
    </source>
</evidence>
<evidence type="ECO:0000313" key="4">
    <source>
        <dbReference type="Proteomes" id="UP001059912"/>
    </source>
</evidence>
<gene>
    <name evidence="1" type="ORF">HB761_14515</name>
    <name evidence="2" type="ORF">HB762_03905</name>
</gene>